<sequence length="38" mass="4491">MLEGVMHDFRQDEYRVLSCQAALCMTFVREPEKKGRCL</sequence>
<name>A0A4Q5ABT4_9BIFI</name>
<protein>
    <submittedName>
        <fullName evidence="1">Uncharacterized protein</fullName>
    </submittedName>
</protein>
<organism evidence="1 2">
    <name type="scientific">Bifidobacterium pseudolongum subsp. globosum</name>
    <dbReference type="NCBI Taxonomy" id="1690"/>
    <lineage>
        <taxon>Bacteria</taxon>
        <taxon>Bacillati</taxon>
        <taxon>Actinomycetota</taxon>
        <taxon>Actinomycetes</taxon>
        <taxon>Bifidobacteriales</taxon>
        <taxon>Bifidobacteriaceae</taxon>
        <taxon>Bifidobacterium</taxon>
    </lineage>
</organism>
<dbReference type="AlphaFoldDB" id="A0A4Q5ABT4"/>
<accession>A0A4Q5ABT4</accession>
<dbReference type="EMBL" id="RYUQ01000008">
    <property type="protein sequence ID" value="RYQ23886.1"/>
    <property type="molecule type" value="Genomic_DNA"/>
</dbReference>
<comment type="caution">
    <text evidence="1">The sequence shown here is derived from an EMBL/GenBank/DDBJ whole genome shotgun (WGS) entry which is preliminary data.</text>
</comment>
<evidence type="ECO:0000313" key="2">
    <source>
        <dbReference type="Proteomes" id="UP000292535"/>
    </source>
</evidence>
<dbReference type="Proteomes" id="UP000292535">
    <property type="component" value="Unassembled WGS sequence"/>
</dbReference>
<reference evidence="1 2" key="1">
    <citation type="submission" date="2018-12" db="EMBL/GenBank/DDBJ databases">
        <title>Unveiling genomic diversity among members of the Bifidobacterium pseudolongum species, a widely distributed gut commensal of the animal kingdom.</title>
        <authorList>
            <person name="Lugli G.A."/>
            <person name="Duranti S."/>
            <person name="Albert K."/>
            <person name="Mancabelli L."/>
            <person name="Napoli S."/>
            <person name="Viappiani A."/>
            <person name="Anzalone R."/>
            <person name="Longhi G."/>
            <person name="Milani C."/>
            <person name="Turroni F."/>
            <person name="Alessandri G."/>
            <person name="Sela D.A."/>
            <person name="Van Sinderen D."/>
            <person name="Ventura M."/>
        </authorList>
    </citation>
    <scope>NUCLEOTIDE SEQUENCE [LARGE SCALE GENOMIC DNA]</scope>
    <source>
        <strain evidence="1 2">2032B</strain>
    </source>
</reference>
<evidence type="ECO:0000313" key="1">
    <source>
        <dbReference type="EMBL" id="RYQ23886.1"/>
    </source>
</evidence>
<gene>
    <name evidence="1" type="ORF">PG2032B_1623</name>
</gene>
<proteinExistence type="predicted"/>